<sequence>MGGPSAKQSLICADDLRKIARQKIPRFAFDFIDGGAGSELGLARNRAAFDAELLHPRILRNTDGQLSTAKRFLGREWSVPFGIPPFGMAAMAGSGTDQILAASAERNGLPYVASTPASASLEELKRLAPANGWFQLYVGRSQDIVDGLIARAETAGYETLVVTADVPRPGKRRRDLRNGLTLPLKMTPRMFVDLLRHPGWSMGMLLNGTPRFANLEPYAASGAGTHTLAQLMQGQSSGRLDWELLARIRKRWSGHLVLKGVLSPLDARTARDSGVDAVIVSNHGGRQLDAAPAPLQMLGGIRAEVGTDFPLAIDGGLRCGEDILKALLAGADFAFIGRPFLYSVAARGREGPDQLFNLLQDELLNAMSQIGLRSIQDP</sequence>
<feature type="binding site" evidence="7">
    <location>
        <position position="281"/>
    </location>
    <ligand>
        <name>FMN</name>
        <dbReference type="ChEBI" id="CHEBI:58210"/>
    </ligand>
</feature>
<dbReference type="CDD" id="cd02809">
    <property type="entry name" value="alpha_hydroxyacid_oxid_FMN"/>
    <property type="match status" value="1"/>
</dbReference>
<dbReference type="PANTHER" id="PTHR10578:SF107">
    <property type="entry name" value="2-HYDROXYACID OXIDASE 1"/>
    <property type="match status" value="1"/>
</dbReference>
<dbReference type="InterPro" id="IPR008259">
    <property type="entry name" value="FMN_hydac_DH_AS"/>
</dbReference>
<organism evidence="9 10">
    <name type="scientific">Nitratireductor pacificus pht-3B</name>
    <dbReference type="NCBI Taxonomy" id="391937"/>
    <lineage>
        <taxon>Bacteria</taxon>
        <taxon>Pseudomonadati</taxon>
        <taxon>Pseudomonadota</taxon>
        <taxon>Alphaproteobacteria</taxon>
        <taxon>Hyphomicrobiales</taxon>
        <taxon>Phyllobacteriaceae</taxon>
        <taxon>Nitratireductor</taxon>
    </lineage>
</organism>
<evidence type="ECO:0000256" key="2">
    <source>
        <dbReference type="ARBA" id="ARBA00022630"/>
    </source>
</evidence>
<feature type="binding site" evidence="7">
    <location>
        <begin position="314"/>
        <end position="318"/>
    </location>
    <ligand>
        <name>FMN</name>
        <dbReference type="ChEBI" id="CHEBI:58210"/>
    </ligand>
</feature>
<feature type="binding site" evidence="7">
    <location>
        <position position="163"/>
    </location>
    <ligand>
        <name>FMN</name>
        <dbReference type="ChEBI" id="CHEBI:58210"/>
    </ligand>
</feature>
<dbReference type="GO" id="GO:0016491">
    <property type="term" value="F:oxidoreductase activity"/>
    <property type="evidence" value="ECO:0007669"/>
    <property type="project" value="UniProtKB-KW"/>
</dbReference>
<gene>
    <name evidence="9" type="ORF">NA2_07979</name>
</gene>
<dbReference type="PANTHER" id="PTHR10578">
    <property type="entry name" value="S -2-HYDROXY-ACID OXIDASE-RELATED"/>
    <property type="match status" value="1"/>
</dbReference>
<dbReference type="Proteomes" id="UP000006786">
    <property type="component" value="Unassembled WGS sequence"/>
</dbReference>
<feature type="binding site" evidence="7">
    <location>
        <position position="283"/>
    </location>
    <ligand>
        <name>glyoxylate</name>
        <dbReference type="ChEBI" id="CHEBI:36655"/>
    </ligand>
</feature>
<protein>
    <submittedName>
        <fullName evidence="9">FMN-dependent alpha-hydroxy acid dehydrogenase</fullName>
    </submittedName>
</protein>
<evidence type="ECO:0000313" key="9">
    <source>
        <dbReference type="EMBL" id="EKF19414.1"/>
    </source>
</evidence>
<keyword evidence="4" id="KW-0560">Oxidoreductase</keyword>
<dbReference type="EMBL" id="AMRM01000007">
    <property type="protein sequence ID" value="EKF19414.1"/>
    <property type="molecule type" value="Genomic_DNA"/>
</dbReference>
<feature type="binding site" evidence="7">
    <location>
        <position position="286"/>
    </location>
    <ligand>
        <name>glyoxylate</name>
        <dbReference type="ChEBI" id="CHEBI:36655"/>
    </ligand>
</feature>
<feature type="domain" description="FMN hydroxy acid dehydrogenase" evidence="8">
    <location>
        <begin position="5"/>
        <end position="378"/>
    </location>
</feature>
<accession>K2LNS2</accession>
<keyword evidence="3 7" id="KW-0288">FMN</keyword>
<evidence type="ECO:0000256" key="5">
    <source>
        <dbReference type="ARBA" id="ARBA00024042"/>
    </source>
</evidence>
<proteinExistence type="inferred from homology"/>
<feature type="active site" description="Proton acceptor" evidence="6">
    <location>
        <position position="283"/>
    </location>
</feature>
<reference evidence="9 10" key="1">
    <citation type="journal article" date="2012" name="J. Bacteriol.">
        <title>Genome Sequence of Nitratireductor pacificus Type Strain pht-3B.</title>
        <authorList>
            <person name="Lai Q."/>
            <person name="Li G."/>
            <person name="Shao Z."/>
        </authorList>
    </citation>
    <scope>NUCLEOTIDE SEQUENCE [LARGE SCALE GENOMIC DNA]</scope>
    <source>
        <strain evidence="10">pht-3B</strain>
    </source>
</reference>
<dbReference type="InterPro" id="IPR000262">
    <property type="entry name" value="FMN-dep_DH"/>
</dbReference>
<evidence type="ECO:0000256" key="7">
    <source>
        <dbReference type="PIRSR" id="PIRSR000138-2"/>
    </source>
</evidence>
<dbReference type="InterPro" id="IPR012133">
    <property type="entry name" value="Alpha-hydoxy_acid_DH_FMN"/>
</dbReference>
<evidence type="ECO:0000313" key="10">
    <source>
        <dbReference type="Proteomes" id="UP000006786"/>
    </source>
</evidence>
<evidence type="ECO:0000256" key="3">
    <source>
        <dbReference type="ARBA" id="ARBA00022643"/>
    </source>
</evidence>
<dbReference type="Gene3D" id="3.20.20.70">
    <property type="entry name" value="Aldolase class I"/>
    <property type="match status" value="1"/>
</dbReference>
<feature type="binding site" evidence="7">
    <location>
        <begin position="85"/>
        <end position="87"/>
    </location>
    <ligand>
        <name>FMN</name>
        <dbReference type="ChEBI" id="CHEBI:58210"/>
    </ligand>
</feature>
<dbReference type="SUPFAM" id="SSF51395">
    <property type="entry name" value="FMN-linked oxidoreductases"/>
    <property type="match status" value="1"/>
</dbReference>
<feature type="binding site" evidence="7">
    <location>
        <begin position="337"/>
        <end position="338"/>
    </location>
    <ligand>
        <name>FMN</name>
        <dbReference type="ChEBI" id="CHEBI:58210"/>
    </ligand>
</feature>
<dbReference type="PATRIC" id="fig|391937.3.peg.1640"/>
<keyword evidence="10" id="KW-1185">Reference proteome</keyword>
<feature type="binding site" evidence="7">
    <location>
        <position position="259"/>
    </location>
    <ligand>
        <name>FMN</name>
        <dbReference type="ChEBI" id="CHEBI:58210"/>
    </ligand>
</feature>
<dbReference type="Pfam" id="PF01070">
    <property type="entry name" value="FMN_dh"/>
    <property type="match status" value="1"/>
</dbReference>
<feature type="binding site" evidence="7">
    <location>
        <position position="137"/>
    </location>
    <ligand>
        <name>glyoxylate</name>
        <dbReference type="ChEBI" id="CHEBI:36655"/>
    </ligand>
</feature>
<feature type="binding site" evidence="7">
    <location>
        <position position="114"/>
    </location>
    <ligand>
        <name>FMN</name>
        <dbReference type="ChEBI" id="CHEBI:58210"/>
    </ligand>
</feature>
<dbReference type="PROSITE" id="PS51349">
    <property type="entry name" value="FMN_HYDROXY_ACID_DH_2"/>
    <property type="match status" value="1"/>
</dbReference>
<dbReference type="InterPro" id="IPR037396">
    <property type="entry name" value="FMN_HAD"/>
</dbReference>
<dbReference type="AlphaFoldDB" id="K2LNS2"/>
<dbReference type="PROSITE" id="PS00557">
    <property type="entry name" value="FMN_HYDROXY_ACID_DH_1"/>
    <property type="match status" value="1"/>
</dbReference>
<dbReference type="PIRSF" id="PIRSF000138">
    <property type="entry name" value="Al-hdrx_acd_dh"/>
    <property type="match status" value="1"/>
</dbReference>
<dbReference type="OrthoDB" id="9770452at2"/>
<evidence type="ECO:0000256" key="6">
    <source>
        <dbReference type="PIRSR" id="PIRSR000138-1"/>
    </source>
</evidence>
<evidence type="ECO:0000259" key="8">
    <source>
        <dbReference type="PROSITE" id="PS51349"/>
    </source>
</evidence>
<evidence type="ECO:0000256" key="1">
    <source>
        <dbReference type="ARBA" id="ARBA00001917"/>
    </source>
</evidence>
<feature type="binding site" evidence="7">
    <location>
        <position position="172"/>
    </location>
    <ligand>
        <name>glyoxylate</name>
        <dbReference type="ChEBI" id="CHEBI:36655"/>
    </ligand>
</feature>
<dbReference type="RefSeq" id="WP_008596071.1">
    <property type="nucleotide sequence ID" value="NZ_AMRM01000007.1"/>
</dbReference>
<comment type="similarity">
    <text evidence="5">Belongs to the FMN-dependent alpha-hydroxy acid dehydrogenase family.</text>
</comment>
<comment type="cofactor">
    <cofactor evidence="1">
        <name>FMN</name>
        <dbReference type="ChEBI" id="CHEBI:58210"/>
    </cofactor>
</comment>
<dbReference type="STRING" id="391937.NA2_07979"/>
<name>K2LNS2_9HYPH</name>
<evidence type="ECO:0000256" key="4">
    <source>
        <dbReference type="ARBA" id="ARBA00023002"/>
    </source>
</evidence>
<comment type="caution">
    <text evidence="9">The sequence shown here is derived from an EMBL/GenBank/DDBJ whole genome shotgun (WGS) entry which is preliminary data.</text>
</comment>
<dbReference type="InterPro" id="IPR013785">
    <property type="entry name" value="Aldolase_TIM"/>
</dbReference>
<keyword evidence="2 7" id="KW-0285">Flavoprotein</keyword>
<dbReference type="GO" id="GO:0010181">
    <property type="term" value="F:FMN binding"/>
    <property type="evidence" value="ECO:0007669"/>
    <property type="project" value="InterPro"/>
</dbReference>
<dbReference type="eggNOG" id="COG1304">
    <property type="taxonomic scope" value="Bacteria"/>
</dbReference>
<feature type="binding site" evidence="7">
    <location>
        <position position="135"/>
    </location>
    <ligand>
        <name>FMN</name>
        <dbReference type="ChEBI" id="CHEBI:58210"/>
    </ligand>
</feature>